<gene>
    <name evidence="1" type="ORF">CLRAG_25610</name>
</gene>
<dbReference type="AlphaFoldDB" id="A0A1A6AQ89"/>
<evidence type="ECO:0000313" key="2">
    <source>
        <dbReference type="Proteomes" id="UP000093954"/>
    </source>
</evidence>
<dbReference type="EMBL" id="LROS01000028">
    <property type="protein sequence ID" value="OBR92203.1"/>
    <property type="molecule type" value="Genomic_DNA"/>
</dbReference>
<sequence length="70" mass="8012">MKKVYYIGDVVEMKKGHPCGSNEWEVIRLGADIKIKCCGCGRIVMLPRSKFEKSVKKIIKQNSPDEKEIQ</sequence>
<keyword evidence="2" id="KW-1185">Reference proteome</keyword>
<dbReference type="PANTHER" id="PTHR38455">
    <property type="entry name" value="HYPOTHETICAL CYTOSOLIC PROTEIN"/>
    <property type="match status" value="1"/>
</dbReference>
<accession>A0A1A6AQ89</accession>
<comment type="caution">
    <text evidence="1">The sequence shown here is derived from an EMBL/GenBank/DDBJ whole genome shotgun (WGS) entry which is preliminary data.</text>
</comment>
<dbReference type="PIRSF" id="PIRSF037263">
    <property type="entry name" value="DUF951_bac"/>
    <property type="match status" value="1"/>
</dbReference>
<name>A0A1A6AQ89_9CLOT</name>
<reference evidence="1 2" key="1">
    <citation type="journal article" date="2012" name="Front. Microbiol.">
        <title>Draft Genome Sequence of the Virulent Strain 01-B526 of the Fish Pathogen Aeromonas salmonicida.</title>
        <authorList>
            <person name="Charette S.J."/>
            <person name="Brochu F."/>
            <person name="Boyle B."/>
            <person name="Filion G."/>
            <person name="Tanaka K.H."/>
            <person name="Derome N."/>
        </authorList>
    </citation>
    <scope>NUCLEOTIDE SEQUENCE [LARGE SCALE GENOMIC DNA]</scope>
    <source>
        <strain evidence="1 2">P11</strain>
    </source>
</reference>
<evidence type="ECO:0000313" key="1">
    <source>
        <dbReference type="EMBL" id="OBR92203.1"/>
    </source>
</evidence>
<dbReference type="Proteomes" id="UP000093954">
    <property type="component" value="Unassembled WGS sequence"/>
</dbReference>
<proteinExistence type="predicted"/>
<dbReference type="RefSeq" id="WP_065078761.1">
    <property type="nucleotide sequence ID" value="NZ_LROS01000028.1"/>
</dbReference>
<dbReference type="Pfam" id="PF06107">
    <property type="entry name" value="DUF951"/>
    <property type="match status" value="1"/>
</dbReference>
<organism evidence="1 2">
    <name type="scientific">Clostridium ragsdalei P11</name>
    <dbReference type="NCBI Taxonomy" id="1353534"/>
    <lineage>
        <taxon>Bacteria</taxon>
        <taxon>Bacillati</taxon>
        <taxon>Bacillota</taxon>
        <taxon>Clostridia</taxon>
        <taxon>Eubacteriales</taxon>
        <taxon>Clostridiaceae</taxon>
        <taxon>Clostridium</taxon>
    </lineage>
</organism>
<dbReference type="PATRIC" id="fig|1353534.3.peg.2602"/>
<protein>
    <recommendedName>
        <fullName evidence="3">DUF951 domain-containing protein</fullName>
    </recommendedName>
</protein>
<dbReference type="PANTHER" id="PTHR38455:SF1">
    <property type="entry name" value="DUF951 DOMAIN-CONTAINING PROTEIN"/>
    <property type="match status" value="1"/>
</dbReference>
<dbReference type="InterPro" id="IPR009296">
    <property type="entry name" value="DUF951"/>
</dbReference>
<evidence type="ECO:0008006" key="3">
    <source>
        <dbReference type="Google" id="ProtNLM"/>
    </source>
</evidence>